<evidence type="ECO:0000256" key="3">
    <source>
        <dbReference type="ARBA" id="ARBA00022651"/>
    </source>
</evidence>
<reference evidence="11" key="1">
    <citation type="submission" date="2022-10" db="EMBL/GenBank/DDBJ databases">
        <title>Tapping the CABI collections for fungal endophytes: first genome assemblies for Collariella, Neodidymelliopsis, Ascochyta clinopodiicola, Didymella pomorum, Didymosphaeria variabile, Neocosmospora piperis and Neocucurbitaria cava.</title>
        <authorList>
            <person name="Hill R."/>
        </authorList>
    </citation>
    <scope>NUCLEOTIDE SEQUENCE</scope>
    <source>
        <strain evidence="11">IMI 355082</strain>
    </source>
</reference>
<evidence type="ECO:0000256" key="2">
    <source>
        <dbReference type="ARBA" id="ARBA00022487"/>
    </source>
</evidence>
<gene>
    <name evidence="11" type="ORF">N0V93_005155</name>
</gene>
<dbReference type="GO" id="GO:0046872">
    <property type="term" value="F:metal ion binding"/>
    <property type="evidence" value="ECO:0007669"/>
    <property type="project" value="UniProtKB-KW"/>
</dbReference>
<evidence type="ECO:0000256" key="6">
    <source>
        <dbReference type="ARBA" id="ARBA00022801"/>
    </source>
</evidence>
<evidence type="ECO:0000313" key="12">
    <source>
        <dbReference type="Proteomes" id="UP001140453"/>
    </source>
</evidence>
<keyword evidence="3" id="KW-0624">Polysaccharide degradation</keyword>
<keyword evidence="12" id="KW-1185">Reference proteome</keyword>
<dbReference type="EMBL" id="JAPEVB010000003">
    <property type="protein sequence ID" value="KAJ4391537.1"/>
    <property type="molecule type" value="Genomic_DNA"/>
</dbReference>
<protein>
    <recommendedName>
        <fullName evidence="10">Carboxylic ester hydrolase</fullName>
        <ecNumber evidence="10">3.1.1.-</ecNumber>
    </recommendedName>
</protein>
<comment type="catalytic activity">
    <reaction evidence="9">
        <text>feruloyl-polysaccharide + H2O = ferulate + polysaccharide.</text>
        <dbReference type="EC" id="3.1.1.73"/>
    </reaction>
</comment>
<dbReference type="PANTHER" id="PTHR33938:SF15">
    <property type="entry name" value="FERULOYL ESTERASE B-RELATED"/>
    <property type="match status" value="1"/>
</dbReference>
<evidence type="ECO:0000256" key="5">
    <source>
        <dbReference type="ARBA" id="ARBA00022729"/>
    </source>
</evidence>
<dbReference type="InterPro" id="IPR011118">
    <property type="entry name" value="Tannase/feruloyl_esterase"/>
</dbReference>
<keyword evidence="2" id="KW-0719">Serine esterase</keyword>
<dbReference type="GO" id="GO:0045493">
    <property type="term" value="P:xylan catabolic process"/>
    <property type="evidence" value="ECO:0007669"/>
    <property type="project" value="UniProtKB-KW"/>
</dbReference>
<keyword evidence="8" id="KW-1015">Disulfide bond</keyword>
<dbReference type="OrthoDB" id="3039123at2759"/>
<evidence type="ECO:0000256" key="7">
    <source>
        <dbReference type="ARBA" id="ARBA00022837"/>
    </source>
</evidence>
<comment type="caution">
    <text evidence="11">The sequence shown here is derived from an EMBL/GenBank/DDBJ whole genome shotgun (WGS) entry which is preliminary data.</text>
</comment>
<dbReference type="GO" id="GO:0030600">
    <property type="term" value="F:feruloyl esterase activity"/>
    <property type="evidence" value="ECO:0007669"/>
    <property type="project" value="UniProtKB-EC"/>
</dbReference>
<keyword evidence="3" id="KW-0119">Carbohydrate metabolism</keyword>
<sequence>MPRRKLGIFAQLSLVALASHVSPRQDSFQDQCSSFNPADAGIGNATVTNHAFVAGGTNLNLTGNDACGQTAQAVPVDLCRVSMQISTSNRSGVVAEIWLPQSWNGRLVTTGNGGLAGCIDYSSIAYTANNGFASVGTNNGHNGSSGLPFLNNPDVVTDFAWRAVHVGVEAGKALLSPLYGHQANKSYYLGCSLGGRQAVKAVDMFPEDFDGVVAGSPAVDFNNLYSWRASFFPLTGSTTSATFVASNTWKSAIHNEILRQCDTIDGVADGIIEDPSLCHFDPDAMLCGNSVTNSSSCLTSAQVETVRKIFSSYDWSNGTLLYPAMNPGSELITADGLYSGTPWTLSQDWFRYAVYNDPNWNAATYNLTDAAMADKVNPGNISTYPSTLASFEDRGGKMVMFHGQQDNQISSFNSPRFYEHVRSGMNYSIDQMDDFLRFFRISGMFHCTSGPGAWVVGQAGGAAAQGPFDAAHNVLAALVDWVENGTAPDTITGTKYVNDTASSGVDFQRSHCMWPLRNTYLGGGRNAKDPASWQCKQISEADEQVGALGSEGPGNSTAMVMTGAGAVTAAGIEKSVPVILLGLGLVVCSLIW</sequence>
<dbReference type="PANTHER" id="PTHR33938">
    <property type="entry name" value="FERULOYL ESTERASE B-RELATED"/>
    <property type="match status" value="1"/>
</dbReference>
<proteinExistence type="inferred from homology"/>
<keyword evidence="6 10" id="KW-0378">Hydrolase</keyword>
<name>A0A9W8YSD8_9PEZI</name>
<evidence type="ECO:0000256" key="4">
    <source>
        <dbReference type="ARBA" id="ARBA00022723"/>
    </source>
</evidence>
<keyword evidence="3" id="KW-0858">Xylan degradation</keyword>
<dbReference type="InterPro" id="IPR029058">
    <property type="entry name" value="AB_hydrolase_fold"/>
</dbReference>
<dbReference type="EC" id="3.1.1.-" evidence="10"/>
<dbReference type="AlphaFoldDB" id="A0A9W8YSD8"/>
<evidence type="ECO:0000256" key="1">
    <source>
        <dbReference type="ARBA" id="ARBA00006249"/>
    </source>
</evidence>
<evidence type="ECO:0000256" key="8">
    <source>
        <dbReference type="ARBA" id="ARBA00023157"/>
    </source>
</evidence>
<dbReference type="Proteomes" id="UP001140453">
    <property type="component" value="Unassembled WGS sequence"/>
</dbReference>
<keyword evidence="5 10" id="KW-0732">Signal</keyword>
<organism evidence="11 12">
    <name type="scientific">Gnomoniopsis smithogilvyi</name>
    <dbReference type="NCBI Taxonomy" id="1191159"/>
    <lineage>
        <taxon>Eukaryota</taxon>
        <taxon>Fungi</taxon>
        <taxon>Dikarya</taxon>
        <taxon>Ascomycota</taxon>
        <taxon>Pezizomycotina</taxon>
        <taxon>Sordariomycetes</taxon>
        <taxon>Sordariomycetidae</taxon>
        <taxon>Diaporthales</taxon>
        <taxon>Gnomoniaceae</taxon>
        <taxon>Gnomoniopsis</taxon>
    </lineage>
</organism>
<keyword evidence="4" id="KW-0479">Metal-binding</keyword>
<dbReference type="Pfam" id="PF07519">
    <property type="entry name" value="Tannase"/>
    <property type="match status" value="1"/>
</dbReference>
<dbReference type="SUPFAM" id="SSF53474">
    <property type="entry name" value="alpha/beta-Hydrolases"/>
    <property type="match status" value="1"/>
</dbReference>
<keyword evidence="7" id="KW-0106">Calcium</keyword>
<evidence type="ECO:0000256" key="10">
    <source>
        <dbReference type="RuleBase" id="RU361238"/>
    </source>
</evidence>
<dbReference type="Gene3D" id="3.40.50.1820">
    <property type="entry name" value="alpha/beta hydrolase"/>
    <property type="match status" value="1"/>
</dbReference>
<comment type="similarity">
    <text evidence="1 10">Belongs to the tannase family.</text>
</comment>
<feature type="signal peptide" evidence="10">
    <location>
        <begin position="1"/>
        <end position="18"/>
    </location>
</feature>
<evidence type="ECO:0000256" key="9">
    <source>
        <dbReference type="ARBA" id="ARBA00034075"/>
    </source>
</evidence>
<accession>A0A9W8YSD8</accession>
<evidence type="ECO:0000313" key="11">
    <source>
        <dbReference type="EMBL" id="KAJ4391537.1"/>
    </source>
</evidence>
<feature type="chain" id="PRO_5041021047" description="Carboxylic ester hydrolase" evidence="10">
    <location>
        <begin position="19"/>
        <end position="592"/>
    </location>
</feature>